<keyword evidence="1" id="KW-0732">Signal</keyword>
<reference evidence="2" key="1">
    <citation type="journal article" date="2023" name="Mol. Phylogenet. Evol.">
        <title>Genome-scale phylogeny and comparative genomics of the fungal order Sordariales.</title>
        <authorList>
            <person name="Hensen N."/>
            <person name="Bonometti L."/>
            <person name="Westerberg I."/>
            <person name="Brannstrom I.O."/>
            <person name="Guillou S."/>
            <person name="Cros-Aarteil S."/>
            <person name="Calhoun S."/>
            <person name="Haridas S."/>
            <person name="Kuo A."/>
            <person name="Mondo S."/>
            <person name="Pangilinan J."/>
            <person name="Riley R."/>
            <person name="LaButti K."/>
            <person name="Andreopoulos B."/>
            <person name="Lipzen A."/>
            <person name="Chen C."/>
            <person name="Yan M."/>
            <person name="Daum C."/>
            <person name="Ng V."/>
            <person name="Clum A."/>
            <person name="Steindorff A."/>
            <person name="Ohm R.A."/>
            <person name="Martin F."/>
            <person name="Silar P."/>
            <person name="Natvig D.O."/>
            <person name="Lalanne C."/>
            <person name="Gautier V."/>
            <person name="Ament-Velasquez S.L."/>
            <person name="Kruys A."/>
            <person name="Hutchinson M.I."/>
            <person name="Powell A.J."/>
            <person name="Barry K."/>
            <person name="Miller A.N."/>
            <person name="Grigoriev I.V."/>
            <person name="Debuchy R."/>
            <person name="Gladieux P."/>
            <person name="Hiltunen Thoren M."/>
            <person name="Johannesson H."/>
        </authorList>
    </citation>
    <scope>NUCLEOTIDE SEQUENCE</scope>
    <source>
        <strain evidence="2">CBS 560.94</strain>
    </source>
</reference>
<gene>
    <name evidence="2" type="ORF">B0H65DRAFT_468257</name>
</gene>
<organism evidence="2 3">
    <name type="scientific">Neurospora tetraspora</name>
    <dbReference type="NCBI Taxonomy" id="94610"/>
    <lineage>
        <taxon>Eukaryota</taxon>
        <taxon>Fungi</taxon>
        <taxon>Dikarya</taxon>
        <taxon>Ascomycota</taxon>
        <taxon>Pezizomycotina</taxon>
        <taxon>Sordariomycetes</taxon>
        <taxon>Sordariomycetidae</taxon>
        <taxon>Sordariales</taxon>
        <taxon>Sordariaceae</taxon>
        <taxon>Neurospora</taxon>
    </lineage>
</organism>
<dbReference type="AlphaFoldDB" id="A0AAE0JC71"/>
<evidence type="ECO:0000313" key="3">
    <source>
        <dbReference type="Proteomes" id="UP001278500"/>
    </source>
</evidence>
<accession>A0AAE0JC71</accession>
<evidence type="ECO:0000313" key="2">
    <source>
        <dbReference type="EMBL" id="KAK3342442.1"/>
    </source>
</evidence>
<feature type="signal peptide" evidence="1">
    <location>
        <begin position="1"/>
        <end position="21"/>
    </location>
</feature>
<dbReference type="EMBL" id="JAUEPP010000005">
    <property type="protein sequence ID" value="KAK3342442.1"/>
    <property type="molecule type" value="Genomic_DNA"/>
</dbReference>
<keyword evidence="3" id="KW-1185">Reference proteome</keyword>
<proteinExistence type="predicted"/>
<evidence type="ECO:0008006" key="4">
    <source>
        <dbReference type="Google" id="ProtNLM"/>
    </source>
</evidence>
<name>A0AAE0JC71_9PEZI</name>
<comment type="caution">
    <text evidence="2">The sequence shown here is derived from an EMBL/GenBank/DDBJ whole genome shotgun (WGS) entry which is preliminary data.</text>
</comment>
<reference evidence="2" key="2">
    <citation type="submission" date="2023-06" db="EMBL/GenBank/DDBJ databases">
        <authorList>
            <consortium name="Lawrence Berkeley National Laboratory"/>
            <person name="Haridas S."/>
            <person name="Hensen N."/>
            <person name="Bonometti L."/>
            <person name="Westerberg I."/>
            <person name="Brannstrom I.O."/>
            <person name="Guillou S."/>
            <person name="Cros-Aarteil S."/>
            <person name="Calhoun S."/>
            <person name="Kuo A."/>
            <person name="Mondo S."/>
            <person name="Pangilinan J."/>
            <person name="Riley R."/>
            <person name="Labutti K."/>
            <person name="Andreopoulos B."/>
            <person name="Lipzen A."/>
            <person name="Chen C."/>
            <person name="Yanf M."/>
            <person name="Daum C."/>
            <person name="Ng V."/>
            <person name="Clum A."/>
            <person name="Steindorff A."/>
            <person name="Ohm R."/>
            <person name="Martin F."/>
            <person name="Silar P."/>
            <person name="Natvig D."/>
            <person name="Lalanne C."/>
            <person name="Gautier V."/>
            <person name="Ament-Velasquez S.L."/>
            <person name="Kruys A."/>
            <person name="Hutchinson M.I."/>
            <person name="Powell A.J."/>
            <person name="Barry K."/>
            <person name="Miller A.N."/>
            <person name="Grigoriev I.V."/>
            <person name="Debuchy R."/>
            <person name="Gladieux P."/>
            <person name="Thoren M.H."/>
            <person name="Johannesson H."/>
        </authorList>
    </citation>
    <scope>NUCLEOTIDE SEQUENCE</scope>
    <source>
        <strain evidence="2">CBS 560.94</strain>
    </source>
</reference>
<sequence length="72" mass="8052">MAWHGAWQSVTLFLSLQSISTTTVLPFPCWIDHRPHSSPLWAFSLAAFKAVDNSTTGIRYRQQGKHNVLALG</sequence>
<dbReference type="Proteomes" id="UP001278500">
    <property type="component" value="Unassembled WGS sequence"/>
</dbReference>
<dbReference type="RefSeq" id="XP_062680235.1">
    <property type="nucleotide sequence ID" value="XM_062826950.1"/>
</dbReference>
<evidence type="ECO:0000256" key="1">
    <source>
        <dbReference type="SAM" id="SignalP"/>
    </source>
</evidence>
<dbReference type="GeneID" id="87864104"/>
<protein>
    <recommendedName>
        <fullName evidence="4">Secreted protein</fullName>
    </recommendedName>
</protein>
<feature type="chain" id="PRO_5042124973" description="Secreted protein" evidence="1">
    <location>
        <begin position="22"/>
        <end position="72"/>
    </location>
</feature>